<dbReference type="InterPro" id="IPR004467">
    <property type="entry name" value="Or_phspho_trans_dom"/>
</dbReference>
<dbReference type="GO" id="GO:0004588">
    <property type="term" value="F:orotate phosphoribosyltransferase activity"/>
    <property type="evidence" value="ECO:0007669"/>
    <property type="project" value="UniProtKB-UniRule"/>
</dbReference>
<evidence type="ECO:0000256" key="5">
    <source>
        <dbReference type="ARBA" id="ARBA00022975"/>
    </source>
</evidence>
<dbReference type="Pfam" id="PF00156">
    <property type="entry name" value="Pribosyltran"/>
    <property type="match status" value="1"/>
</dbReference>
<dbReference type="AlphaFoldDB" id="A0A975BG43"/>
<comment type="caution">
    <text evidence="6">Lacks conserved residue(s) required for the propagation of feature annotation.</text>
</comment>
<evidence type="ECO:0000256" key="3">
    <source>
        <dbReference type="ARBA" id="ARBA00022676"/>
    </source>
</evidence>
<feature type="binding site" evidence="6">
    <location>
        <position position="100"/>
    </location>
    <ligand>
        <name>5-phospho-alpha-D-ribose 1-diphosphate</name>
        <dbReference type="ChEBI" id="CHEBI:58017"/>
        <note>ligand shared between dimeric partners</note>
    </ligand>
</feature>
<comment type="subunit">
    <text evidence="6">Homodimer.</text>
</comment>
<gene>
    <name evidence="6 8" type="primary">pyrE</name>
    <name evidence="8" type="ORF">dnm_006670</name>
</gene>
<evidence type="ECO:0000256" key="1">
    <source>
        <dbReference type="ARBA" id="ARBA00004889"/>
    </source>
</evidence>
<dbReference type="InterPro" id="IPR023031">
    <property type="entry name" value="OPRT"/>
</dbReference>
<comment type="catalytic activity">
    <reaction evidence="6">
        <text>orotidine 5'-phosphate + diphosphate = orotate + 5-phospho-alpha-D-ribose 1-diphosphate</text>
        <dbReference type="Rhea" id="RHEA:10380"/>
        <dbReference type="ChEBI" id="CHEBI:30839"/>
        <dbReference type="ChEBI" id="CHEBI:33019"/>
        <dbReference type="ChEBI" id="CHEBI:57538"/>
        <dbReference type="ChEBI" id="CHEBI:58017"/>
        <dbReference type="EC" id="2.4.2.10"/>
    </reaction>
</comment>
<dbReference type="GO" id="GO:0044205">
    <property type="term" value="P:'de novo' UMP biosynthetic process"/>
    <property type="evidence" value="ECO:0007669"/>
    <property type="project" value="UniProtKB-UniRule"/>
</dbReference>
<dbReference type="PANTHER" id="PTHR19278:SF9">
    <property type="entry name" value="URIDINE 5'-MONOPHOSPHATE SYNTHASE"/>
    <property type="match status" value="1"/>
</dbReference>
<keyword evidence="4 6" id="KW-0808">Transferase</keyword>
<comment type="function">
    <text evidence="6">Catalyzes the transfer of a ribosyl phosphate group from 5-phosphoribose 1-diphosphate to orotate, leading to the formation of orotidine monophosphate (OMP).</text>
</comment>
<dbReference type="GO" id="GO:0000287">
    <property type="term" value="F:magnesium ion binding"/>
    <property type="evidence" value="ECO:0007669"/>
    <property type="project" value="UniProtKB-UniRule"/>
</dbReference>
<proteinExistence type="inferred from homology"/>
<reference evidence="8" key="1">
    <citation type="journal article" date="2021" name="Microb. Physiol.">
        <title>Proteogenomic Insights into the Physiology of Marine, Sulfate-Reducing, Filamentous Desulfonema limicola and Desulfonema magnum.</title>
        <authorList>
            <person name="Schnaars V."/>
            <person name="Wohlbrand L."/>
            <person name="Scheve S."/>
            <person name="Hinrichs C."/>
            <person name="Reinhardt R."/>
            <person name="Rabus R."/>
        </authorList>
    </citation>
    <scope>NUCLEOTIDE SEQUENCE</scope>
    <source>
        <strain evidence="8">4be13</strain>
    </source>
</reference>
<feature type="domain" description="Phosphoribosyltransferase" evidence="7">
    <location>
        <begin position="111"/>
        <end position="173"/>
    </location>
</feature>
<dbReference type="SUPFAM" id="SSF53271">
    <property type="entry name" value="PRTase-like"/>
    <property type="match status" value="1"/>
</dbReference>
<accession>A0A975BG43</accession>
<keyword evidence="9" id="KW-1185">Reference proteome</keyword>
<dbReference type="InterPro" id="IPR000836">
    <property type="entry name" value="PRTase_dom"/>
</dbReference>
<dbReference type="InterPro" id="IPR029057">
    <property type="entry name" value="PRTase-like"/>
</dbReference>
<feature type="binding site" evidence="6">
    <location>
        <position position="126"/>
    </location>
    <ligand>
        <name>orotate</name>
        <dbReference type="ChEBI" id="CHEBI:30839"/>
    </ligand>
</feature>
<dbReference type="NCBIfam" id="TIGR00336">
    <property type="entry name" value="pyrE"/>
    <property type="match status" value="1"/>
</dbReference>
<name>A0A975BG43_9BACT</name>
<evidence type="ECO:0000313" key="9">
    <source>
        <dbReference type="Proteomes" id="UP000663722"/>
    </source>
</evidence>
<evidence type="ECO:0000259" key="7">
    <source>
        <dbReference type="Pfam" id="PF00156"/>
    </source>
</evidence>
<feature type="binding site" evidence="6">
    <location>
        <position position="102"/>
    </location>
    <ligand>
        <name>5-phospho-alpha-D-ribose 1-diphosphate</name>
        <dbReference type="ChEBI" id="CHEBI:58017"/>
        <note>ligand shared between dimeric partners</note>
    </ligand>
</feature>
<feature type="binding site" evidence="6">
    <location>
        <position position="96"/>
    </location>
    <ligand>
        <name>5-phospho-alpha-D-ribose 1-diphosphate</name>
        <dbReference type="ChEBI" id="CHEBI:58017"/>
        <note>ligand shared between dimeric partners</note>
    </ligand>
</feature>
<keyword evidence="6" id="KW-0460">Magnesium</keyword>
<organism evidence="8 9">
    <name type="scientific">Desulfonema magnum</name>
    <dbReference type="NCBI Taxonomy" id="45655"/>
    <lineage>
        <taxon>Bacteria</taxon>
        <taxon>Pseudomonadati</taxon>
        <taxon>Thermodesulfobacteriota</taxon>
        <taxon>Desulfobacteria</taxon>
        <taxon>Desulfobacterales</taxon>
        <taxon>Desulfococcaceae</taxon>
        <taxon>Desulfonema</taxon>
    </lineage>
</organism>
<feature type="binding site" description="in other chain" evidence="6">
    <location>
        <begin position="122"/>
        <end position="130"/>
    </location>
    <ligand>
        <name>5-phospho-alpha-D-ribose 1-diphosphate</name>
        <dbReference type="ChEBI" id="CHEBI:58017"/>
        <note>ligand shared between dimeric partners</note>
    </ligand>
</feature>
<dbReference type="PANTHER" id="PTHR19278">
    <property type="entry name" value="OROTATE PHOSPHORIBOSYLTRANSFERASE"/>
    <property type="match status" value="1"/>
</dbReference>
<dbReference type="RefSeq" id="WP_207681061.1">
    <property type="nucleotide sequence ID" value="NZ_CP061800.1"/>
</dbReference>
<dbReference type="EC" id="2.4.2.10" evidence="2 6"/>
<keyword evidence="3 6" id="KW-0328">Glycosyltransferase</keyword>
<dbReference type="Proteomes" id="UP000663722">
    <property type="component" value="Chromosome"/>
</dbReference>
<comment type="similarity">
    <text evidence="6">Belongs to the purine/pyrimidine phosphoribosyltransferase family. PyrE subfamily.</text>
</comment>
<dbReference type="KEGG" id="dmm:dnm_006670"/>
<evidence type="ECO:0000256" key="2">
    <source>
        <dbReference type="ARBA" id="ARBA00011971"/>
    </source>
</evidence>
<dbReference type="GO" id="GO:0019856">
    <property type="term" value="P:pyrimidine nucleobase biosynthetic process"/>
    <property type="evidence" value="ECO:0007669"/>
    <property type="project" value="TreeGrafter"/>
</dbReference>
<feature type="binding site" evidence="6">
    <location>
        <position position="154"/>
    </location>
    <ligand>
        <name>orotate</name>
        <dbReference type="ChEBI" id="CHEBI:30839"/>
    </ligand>
</feature>
<dbReference type="Gene3D" id="3.40.50.2020">
    <property type="match status" value="1"/>
</dbReference>
<evidence type="ECO:0000256" key="6">
    <source>
        <dbReference type="HAMAP-Rule" id="MF_01208"/>
    </source>
</evidence>
<sequence>MKKELIEILCQKSFKYSKEPVFKLVSGKMSQFYVNCKPTTLSPRGMFLVGHLVFDEIKELNVTGVGGLTFGADPIATATAFASELKSRPIKAFSIRKTQKDHGIVKWIEGDMSPGEQVVIIDDVATTGGSTIKAIERARSEGLDVVKAVILVDRQEGGLENIRKHVEDVSAIISRDELIRQWSSDNDS</sequence>
<comment type="pathway">
    <text evidence="1 6">Pyrimidine metabolism; UMP biosynthesis via de novo pathway; UMP from orotate: step 1/2.</text>
</comment>
<comment type="cofactor">
    <cofactor evidence="6">
        <name>Mg(2+)</name>
        <dbReference type="ChEBI" id="CHEBI:18420"/>
    </cofactor>
</comment>
<evidence type="ECO:0000256" key="4">
    <source>
        <dbReference type="ARBA" id="ARBA00022679"/>
    </source>
</evidence>
<keyword evidence="5 6" id="KW-0665">Pyrimidine biosynthesis</keyword>
<dbReference type="EMBL" id="CP061800">
    <property type="protein sequence ID" value="QTA84668.1"/>
    <property type="molecule type" value="Genomic_DNA"/>
</dbReference>
<evidence type="ECO:0000313" key="8">
    <source>
        <dbReference type="EMBL" id="QTA84668.1"/>
    </source>
</evidence>
<feature type="binding site" description="in other chain" evidence="6">
    <location>
        <position position="97"/>
    </location>
    <ligand>
        <name>5-phospho-alpha-D-ribose 1-diphosphate</name>
        <dbReference type="ChEBI" id="CHEBI:58017"/>
        <note>ligand shared between dimeric partners</note>
    </ligand>
</feature>
<dbReference type="CDD" id="cd06223">
    <property type="entry name" value="PRTases_typeI"/>
    <property type="match status" value="1"/>
</dbReference>
<protein>
    <recommendedName>
        <fullName evidence="2 6">Orotate phosphoribosyltransferase</fullName>
        <shortName evidence="6">OPRT</shortName>
        <shortName evidence="6">OPRTase</shortName>
        <ecNumber evidence="2 6">2.4.2.10</ecNumber>
    </recommendedName>
</protein>
<dbReference type="HAMAP" id="MF_01208">
    <property type="entry name" value="PyrE"/>
    <property type="match status" value="1"/>
</dbReference>